<name>A0A7M5XMH1_9CNID</name>
<feature type="region of interest" description="Disordered" evidence="1">
    <location>
        <begin position="129"/>
        <end position="149"/>
    </location>
</feature>
<dbReference type="Proteomes" id="UP000594262">
    <property type="component" value="Unplaced"/>
</dbReference>
<sequence>MAHQIPDPPEGPLRPFTWNDYEYVQQGPESICYLVAAYSRDNGNNWEEIGEVRNHFALYERNRNNQQVNDENTKLGYTQRDRLLLRAYHAEKYALIRICLRVPRGSVTNDSPLRIRILSKYAACTIESSMEKDTQEGRRNPRRPPPPGQYRMINGWRIATNYCPCYDTLTDFVDNHENVTIEYCYFNQYYGGDPQNHPLITFHPPGTFGPVEEPAIPVPEEPENPVPEDRANPAPNEPVNPAPEEPANPAPEEPANPAPEEPANPAPEDDVHGIDQGFQGLEI</sequence>
<dbReference type="AlphaFoldDB" id="A0A7M5XMH1"/>
<evidence type="ECO:0000313" key="3">
    <source>
        <dbReference type="Proteomes" id="UP000594262"/>
    </source>
</evidence>
<evidence type="ECO:0000256" key="1">
    <source>
        <dbReference type="SAM" id="MobiDB-lite"/>
    </source>
</evidence>
<feature type="compositionally biased region" description="Pro residues" evidence="1">
    <location>
        <begin position="235"/>
        <end position="265"/>
    </location>
</feature>
<keyword evidence="3" id="KW-1185">Reference proteome</keyword>
<evidence type="ECO:0000313" key="2">
    <source>
        <dbReference type="EnsemblMetazoa" id="CLYHEMP025599.1"/>
    </source>
</evidence>
<accession>A0A7M5XMH1</accession>
<organism evidence="2 3">
    <name type="scientific">Clytia hemisphaerica</name>
    <dbReference type="NCBI Taxonomy" id="252671"/>
    <lineage>
        <taxon>Eukaryota</taxon>
        <taxon>Metazoa</taxon>
        <taxon>Cnidaria</taxon>
        <taxon>Hydrozoa</taxon>
        <taxon>Hydroidolina</taxon>
        <taxon>Leptothecata</taxon>
        <taxon>Obeliida</taxon>
        <taxon>Clytiidae</taxon>
        <taxon>Clytia</taxon>
    </lineage>
</organism>
<proteinExistence type="predicted"/>
<reference evidence="2" key="1">
    <citation type="submission" date="2021-01" db="UniProtKB">
        <authorList>
            <consortium name="EnsemblMetazoa"/>
        </authorList>
    </citation>
    <scope>IDENTIFICATION</scope>
</reference>
<feature type="compositionally biased region" description="Basic and acidic residues" evidence="1">
    <location>
        <begin position="129"/>
        <end position="139"/>
    </location>
</feature>
<feature type="region of interest" description="Disordered" evidence="1">
    <location>
        <begin position="197"/>
        <end position="283"/>
    </location>
</feature>
<dbReference type="EnsemblMetazoa" id="CLYHEMT025599.1">
    <property type="protein sequence ID" value="CLYHEMP025599.1"/>
    <property type="gene ID" value="CLYHEMG025599"/>
</dbReference>
<protein>
    <submittedName>
        <fullName evidence="2">Uncharacterized protein</fullName>
    </submittedName>
</protein>